<feature type="region of interest" description="Disordered" evidence="1">
    <location>
        <begin position="270"/>
        <end position="293"/>
    </location>
</feature>
<evidence type="ECO:0000313" key="2">
    <source>
        <dbReference type="EMBL" id="SEL83541.1"/>
    </source>
</evidence>
<evidence type="ECO:0000256" key="1">
    <source>
        <dbReference type="SAM" id="MobiDB-lite"/>
    </source>
</evidence>
<gene>
    <name evidence="2" type="ORF">SAMN05192542_11531</name>
</gene>
<dbReference type="STRING" id="416943.SAMN05445871_1106"/>
<dbReference type="AlphaFoldDB" id="A0A1H7TFE9"/>
<evidence type="ECO:0000313" key="3">
    <source>
        <dbReference type="Proteomes" id="UP000199120"/>
    </source>
</evidence>
<dbReference type="EMBL" id="FOAJ01000015">
    <property type="protein sequence ID" value="SEL83541.1"/>
    <property type="molecule type" value="Genomic_DNA"/>
</dbReference>
<accession>A0A1H7TFE9</accession>
<sequence length="293" mass="32189">MGTELKTDSWHRYMLYRRDDRYMALEPEEKRREAAEKGKQFTLAAYPDVWAKDTRLVERVRQFLGANFHWHDRLAKSGSDLDVVQTLHNMVRGGSVAVIPEEPVRGGIAWPPKTAASTSFWGVSDYGETSPVAVKGRYQAQLERMNAERSIWAETVAMMDGINAGFMAKMAGISPTLDAMFQAAGWTEKYPDAGGGALSLLGDARPFEYAEGALSGDAMDLAGNLTPNMGTAGSWFTNPGSGQMRMYGQGGFPVVDFDFDHDHGQGIPHAHNWEDNGGPFPIRGPGVRFSPLP</sequence>
<keyword evidence="3" id="KW-1185">Reference proteome</keyword>
<reference evidence="3" key="1">
    <citation type="submission" date="2016-10" db="EMBL/GenBank/DDBJ databases">
        <authorList>
            <person name="Varghese N."/>
            <person name="Submissions S."/>
        </authorList>
    </citation>
    <scope>NUCLEOTIDE SEQUENCE [LARGE SCALE GENOMIC DNA]</scope>
    <source>
        <strain evidence="3">LMG 26416</strain>
    </source>
</reference>
<dbReference type="Proteomes" id="UP000199120">
    <property type="component" value="Unassembled WGS sequence"/>
</dbReference>
<organism evidence="2 3">
    <name type="scientific">Paraburkholderia caballeronis</name>
    <dbReference type="NCBI Taxonomy" id="416943"/>
    <lineage>
        <taxon>Bacteria</taxon>
        <taxon>Pseudomonadati</taxon>
        <taxon>Pseudomonadota</taxon>
        <taxon>Betaproteobacteria</taxon>
        <taxon>Burkholderiales</taxon>
        <taxon>Burkholderiaceae</taxon>
        <taxon>Paraburkholderia</taxon>
    </lineage>
</organism>
<protein>
    <submittedName>
        <fullName evidence="2">Uncharacterized protein</fullName>
    </submittedName>
</protein>
<name>A0A1H7TFE9_9BURK</name>
<dbReference type="RefSeq" id="WP_177197973.1">
    <property type="nucleotide sequence ID" value="NZ_FNSR01000001.1"/>
</dbReference>
<proteinExistence type="predicted"/>